<dbReference type="Gene3D" id="3.40.50.720">
    <property type="entry name" value="NAD(P)-binding Rossmann-like Domain"/>
    <property type="match status" value="1"/>
</dbReference>
<comment type="cofactor">
    <cofactor evidence="1">
        <name>Zn(2+)</name>
        <dbReference type="ChEBI" id="CHEBI:29105"/>
    </cofactor>
</comment>
<dbReference type="AlphaFoldDB" id="D8R177"/>
<evidence type="ECO:0000256" key="3">
    <source>
        <dbReference type="ARBA" id="ARBA00022723"/>
    </source>
</evidence>
<dbReference type="GO" id="GO:0016616">
    <property type="term" value="F:oxidoreductase activity, acting on the CH-OH group of donors, NAD or NADP as acceptor"/>
    <property type="evidence" value="ECO:0000318"/>
    <property type="project" value="GO_Central"/>
</dbReference>
<dbReference type="HOGENOM" id="CLU_026673_20_7_1"/>
<dbReference type="OMA" id="GIPWLGH"/>
<dbReference type="NCBIfam" id="TIGR02822">
    <property type="entry name" value="adh_fam_2"/>
    <property type="match status" value="1"/>
</dbReference>
<comment type="similarity">
    <text evidence="2">Belongs to the zinc-containing alcohol dehydrogenase family.</text>
</comment>
<keyword evidence="4" id="KW-0862">Zinc</keyword>
<dbReference type="Gramene" id="EFJ33850">
    <property type="protein sequence ID" value="EFJ33850"/>
    <property type="gene ID" value="SELMODRAFT_406708"/>
</dbReference>
<dbReference type="InterPro" id="IPR013154">
    <property type="entry name" value="ADH-like_N"/>
</dbReference>
<dbReference type="eggNOG" id="KOG0023">
    <property type="taxonomic scope" value="Eukaryota"/>
</dbReference>
<dbReference type="InterPro" id="IPR002328">
    <property type="entry name" value="ADH_Zn_CS"/>
</dbReference>
<accession>D8R177</accession>
<dbReference type="SUPFAM" id="SSF50129">
    <property type="entry name" value="GroES-like"/>
    <property type="match status" value="1"/>
</dbReference>
<dbReference type="KEGG" id="smo:SELMODRAFT_406708"/>
<keyword evidence="3" id="KW-0479">Metal-binding</keyword>
<dbReference type="PROSITE" id="PS00059">
    <property type="entry name" value="ADH_ZINC"/>
    <property type="match status" value="1"/>
</dbReference>
<dbReference type="InterPro" id="IPR011032">
    <property type="entry name" value="GroES-like_sf"/>
</dbReference>
<dbReference type="InterPro" id="IPR014187">
    <property type="entry name" value="ADH_Zn_typ-2"/>
</dbReference>
<evidence type="ECO:0000313" key="7">
    <source>
        <dbReference type="EMBL" id="EFJ33850.1"/>
    </source>
</evidence>
<dbReference type="STRING" id="88036.D8R177"/>
<dbReference type="InParanoid" id="D8R177"/>
<keyword evidence="8" id="KW-1185">Reference proteome</keyword>
<dbReference type="PANTHER" id="PTHR42940:SF8">
    <property type="entry name" value="VACUOLAR PROTEIN SORTING-ASSOCIATED PROTEIN 11"/>
    <property type="match status" value="1"/>
</dbReference>
<gene>
    <name evidence="7" type="ORF">SELMODRAFT_406708</name>
</gene>
<name>D8R177_SELML</name>
<evidence type="ECO:0000313" key="8">
    <source>
        <dbReference type="Proteomes" id="UP000001514"/>
    </source>
</evidence>
<dbReference type="EMBL" id="GL377570">
    <property type="protein sequence ID" value="EFJ33850.1"/>
    <property type="molecule type" value="Genomic_DNA"/>
</dbReference>
<dbReference type="Gene3D" id="3.90.180.10">
    <property type="entry name" value="Medium-chain alcohol dehydrogenases, catalytic domain"/>
    <property type="match status" value="1"/>
</dbReference>
<protein>
    <recommendedName>
        <fullName evidence="6">Alcohol dehydrogenase-like N-terminal domain-containing protein</fullName>
    </recommendedName>
</protein>
<reference evidence="7 8" key="1">
    <citation type="journal article" date="2011" name="Science">
        <title>The Selaginella genome identifies genetic changes associated with the evolution of vascular plants.</title>
        <authorList>
            <person name="Banks J.A."/>
            <person name="Nishiyama T."/>
            <person name="Hasebe M."/>
            <person name="Bowman J.L."/>
            <person name="Gribskov M."/>
            <person name="dePamphilis C."/>
            <person name="Albert V.A."/>
            <person name="Aono N."/>
            <person name="Aoyama T."/>
            <person name="Ambrose B.A."/>
            <person name="Ashton N.W."/>
            <person name="Axtell M.J."/>
            <person name="Barker E."/>
            <person name="Barker M.S."/>
            <person name="Bennetzen J.L."/>
            <person name="Bonawitz N.D."/>
            <person name="Chapple C."/>
            <person name="Cheng C."/>
            <person name="Correa L.G."/>
            <person name="Dacre M."/>
            <person name="DeBarry J."/>
            <person name="Dreyer I."/>
            <person name="Elias M."/>
            <person name="Engstrom E.M."/>
            <person name="Estelle M."/>
            <person name="Feng L."/>
            <person name="Finet C."/>
            <person name="Floyd S.K."/>
            <person name="Frommer W.B."/>
            <person name="Fujita T."/>
            <person name="Gramzow L."/>
            <person name="Gutensohn M."/>
            <person name="Harholt J."/>
            <person name="Hattori M."/>
            <person name="Heyl A."/>
            <person name="Hirai T."/>
            <person name="Hiwatashi Y."/>
            <person name="Ishikawa M."/>
            <person name="Iwata M."/>
            <person name="Karol K.G."/>
            <person name="Koehler B."/>
            <person name="Kolukisaoglu U."/>
            <person name="Kubo M."/>
            <person name="Kurata T."/>
            <person name="Lalonde S."/>
            <person name="Li K."/>
            <person name="Li Y."/>
            <person name="Litt A."/>
            <person name="Lyons E."/>
            <person name="Manning G."/>
            <person name="Maruyama T."/>
            <person name="Michael T.P."/>
            <person name="Mikami K."/>
            <person name="Miyazaki S."/>
            <person name="Morinaga S."/>
            <person name="Murata T."/>
            <person name="Mueller-Roeber B."/>
            <person name="Nelson D.R."/>
            <person name="Obara M."/>
            <person name="Oguri Y."/>
            <person name="Olmstead R.G."/>
            <person name="Onodera N."/>
            <person name="Petersen B.L."/>
            <person name="Pils B."/>
            <person name="Prigge M."/>
            <person name="Rensing S.A."/>
            <person name="Riano-Pachon D.M."/>
            <person name="Roberts A.W."/>
            <person name="Sato Y."/>
            <person name="Scheller H.V."/>
            <person name="Schulz B."/>
            <person name="Schulz C."/>
            <person name="Shakirov E.V."/>
            <person name="Shibagaki N."/>
            <person name="Shinohara N."/>
            <person name="Shippen D.E."/>
            <person name="Soerensen I."/>
            <person name="Sotooka R."/>
            <person name="Sugimoto N."/>
            <person name="Sugita M."/>
            <person name="Sumikawa N."/>
            <person name="Tanurdzic M."/>
            <person name="Theissen G."/>
            <person name="Ulvskov P."/>
            <person name="Wakazuki S."/>
            <person name="Weng J.K."/>
            <person name="Willats W.W."/>
            <person name="Wipf D."/>
            <person name="Wolf P.G."/>
            <person name="Yang L."/>
            <person name="Zimmer A.D."/>
            <person name="Zhu Q."/>
            <person name="Mitros T."/>
            <person name="Hellsten U."/>
            <person name="Loque D."/>
            <person name="Otillar R."/>
            <person name="Salamov A."/>
            <person name="Schmutz J."/>
            <person name="Shapiro H."/>
            <person name="Lindquist E."/>
            <person name="Lucas S."/>
            <person name="Rokhsar D."/>
            <person name="Grigoriev I.V."/>
        </authorList>
    </citation>
    <scope>NUCLEOTIDE SEQUENCE [LARGE SCALE GENOMIC DNA]</scope>
</reference>
<dbReference type="Pfam" id="PF08240">
    <property type="entry name" value="ADH_N"/>
    <property type="match status" value="1"/>
</dbReference>
<evidence type="ECO:0000259" key="6">
    <source>
        <dbReference type="Pfam" id="PF08240"/>
    </source>
</evidence>
<dbReference type="SUPFAM" id="SSF51735">
    <property type="entry name" value="NAD(P)-binding Rossmann-fold domains"/>
    <property type="match status" value="1"/>
</dbReference>
<evidence type="ECO:0000256" key="4">
    <source>
        <dbReference type="ARBA" id="ARBA00022833"/>
    </source>
</evidence>
<evidence type="ECO:0000256" key="1">
    <source>
        <dbReference type="ARBA" id="ARBA00001947"/>
    </source>
</evidence>
<dbReference type="GO" id="GO:0008270">
    <property type="term" value="F:zinc ion binding"/>
    <property type="evidence" value="ECO:0007669"/>
    <property type="project" value="InterPro"/>
</dbReference>
<proteinExistence type="inferred from homology"/>
<evidence type="ECO:0000256" key="5">
    <source>
        <dbReference type="ARBA" id="ARBA00023002"/>
    </source>
</evidence>
<dbReference type="InterPro" id="IPR036291">
    <property type="entry name" value="NAD(P)-bd_dom_sf"/>
</dbReference>
<organism evidence="8">
    <name type="scientific">Selaginella moellendorffii</name>
    <name type="common">Spikemoss</name>
    <dbReference type="NCBI Taxonomy" id="88036"/>
    <lineage>
        <taxon>Eukaryota</taxon>
        <taxon>Viridiplantae</taxon>
        <taxon>Streptophyta</taxon>
        <taxon>Embryophyta</taxon>
        <taxon>Tracheophyta</taxon>
        <taxon>Lycopodiopsida</taxon>
        <taxon>Selaginellales</taxon>
        <taxon>Selaginellaceae</taxon>
        <taxon>Selaginella</taxon>
    </lineage>
</organism>
<evidence type="ECO:0000256" key="2">
    <source>
        <dbReference type="ARBA" id="ARBA00008072"/>
    </source>
</evidence>
<dbReference type="PANTHER" id="PTHR42940">
    <property type="entry name" value="ALCOHOL DEHYDROGENASE 1-RELATED"/>
    <property type="match status" value="1"/>
</dbReference>
<dbReference type="CDD" id="cd08298">
    <property type="entry name" value="CAD2"/>
    <property type="match status" value="1"/>
</dbReference>
<keyword evidence="5" id="KW-0560">Oxidoreductase</keyword>
<feature type="domain" description="Alcohol dehydrogenase-like N-terminal" evidence="6">
    <location>
        <begin position="22"/>
        <end position="134"/>
    </location>
</feature>
<dbReference type="Proteomes" id="UP000001514">
    <property type="component" value="Unassembled WGS sequence"/>
</dbReference>
<sequence length="334" mass="35336">MVLEAPGSALKLTELPIPEPLDGQVRVKVSACAVCRTDLHVVDGELKEPSLPIIPGHEIVGLVDKIGRGVDPLHFSIGARVGIPWLGRTCGSCSYCVDGAENLCDEPGFTGYTIDGGYAEYAVANSAYCFSLPENYPDVKASPLLCAGLIGYRSLRMAGFTPGMPKPRKFGIYGFGAAAHIAAQVLRHEGHEVYGFTRPGDVEAQAFARKVGATWSGDSTASPPQLLDAAIIFASVGSLVPLALAAIRKGGVVVCGGIYMTPVPSIPYAAIWGERRVVSVANLTRLDAIEFLRVASSMEIKTETVEFRLEEANEALRALREGKLNGAAVLVPGI</sequence>